<dbReference type="GO" id="GO:0005634">
    <property type="term" value="C:nucleus"/>
    <property type="evidence" value="ECO:0007669"/>
    <property type="project" value="TreeGrafter"/>
</dbReference>
<evidence type="ECO:0000313" key="5">
    <source>
        <dbReference type="RefSeq" id="XP_029329809.1"/>
    </source>
</evidence>
<dbReference type="GeneID" id="110289206"/>
<keyword evidence="1" id="KW-0645">Protease</keyword>
<keyword evidence="2" id="KW-0788">Thiol protease</keyword>
<dbReference type="InterPro" id="IPR018200">
    <property type="entry name" value="USP_CS"/>
</dbReference>
<dbReference type="GO" id="GO:0016579">
    <property type="term" value="P:protein deubiquitination"/>
    <property type="evidence" value="ECO:0007669"/>
    <property type="project" value="InterPro"/>
</dbReference>
<organism evidence="4 5">
    <name type="scientific">Mus caroli</name>
    <name type="common">Ryukyu mouse</name>
    <name type="synonym">Ricefield mouse</name>
    <dbReference type="NCBI Taxonomy" id="10089"/>
    <lineage>
        <taxon>Eukaryota</taxon>
        <taxon>Metazoa</taxon>
        <taxon>Chordata</taxon>
        <taxon>Craniata</taxon>
        <taxon>Vertebrata</taxon>
        <taxon>Euteleostomi</taxon>
        <taxon>Mammalia</taxon>
        <taxon>Eutheria</taxon>
        <taxon>Euarchontoglires</taxon>
        <taxon>Glires</taxon>
        <taxon>Rodentia</taxon>
        <taxon>Myomorpha</taxon>
        <taxon>Muroidea</taxon>
        <taxon>Muridae</taxon>
        <taxon>Murinae</taxon>
        <taxon>Mus</taxon>
        <taxon>Mus</taxon>
    </lineage>
</organism>
<dbReference type="Proteomes" id="UP000515126">
    <property type="component" value="Unplaced"/>
</dbReference>
<keyword evidence="4" id="KW-1185">Reference proteome</keyword>
<dbReference type="PANTHER" id="PTHR24006:SF842">
    <property type="entry name" value="UBIQUITIN CARBOXYL-TERMINAL HYDROLASE 40"/>
    <property type="match status" value="1"/>
</dbReference>
<sequence>MFGNLFEEDYSSVSSSQYGRGKKLKTKGLEPPAPREFTNLSGIRNQGGTCYLSSLLQTLHFTPEFREALFSLGPEELGSLEDKDKPDAKVRIIPLQLQRLFAQLLLLDQEAASTIDLTDSFGWTNDEGSNCSSSFQSSAFLEGCPPWWCASCLTLLRMNCH</sequence>
<dbReference type="GO" id="GO:0004843">
    <property type="term" value="F:cysteine-type deubiquitinase activity"/>
    <property type="evidence" value="ECO:0007669"/>
    <property type="project" value="InterPro"/>
</dbReference>
<proteinExistence type="predicted"/>
<dbReference type="InterPro" id="IPR038765">
    <property type="entry name" value="Papain-like_cys_pep_sf"/>
</dbReference>
<dbReference type="GO" id="GO:0006508">
    <property type="term" value="P:proteolysis"/>
    <property type="evidence" value="ECO:0007669"/>
    <property type="project" value="UniProtKB-KW"/>
</dbReference>
<evidence type="ECO:0000256" key="1">
    <source>
        <dbReference type="ARBA" id="ARBA00022670"/>
    </source>
</evidence>
<gene>
    <name evidence="5" type="primary">LOC110289206</name>
</gene>
<keyword evidence="2" id="KW-0378">Hydrolase</keyword>
<dbReference type="Pfam" id="PF00443">
    <property type="entry name" value="UCH"/>
    <property type="match status" value="1"/>
</dbReference>
<evidence type="ECO:0000313" key="4">
    <source>
        <dbReference type="Proteomes" id="UP000515126"/>
    </source>
</evidence>
<evidence type="ECO:0000256" key="2">
    <source>
        <dbReference type="ARBA" id="ARBA00022807"/>
    </source>
</evidence>
<dbReference type="Gene3D" id="3.90.70.10">
    <property type="entry name" value="Cysteine proteinases"/>
    <property type="match status" value="1"/>
</dbReference>
<name>A0A6P7QT45_MUSCR</name>
<dbReference type="AlphaFoldDB" id="A0A6P7QT45"/>
<dbReference type="SUPFAM" id="SSF54001">
    <property type="entry name" value="Cysteine proteinases"/>
    <property type="match status" value="1"/>
</dbReference>
<dbReference type="PROSITE" id="PS00972">
    <property type="entry name" value="USP_1"/>
    <property type="match status" value="1"/>
</dbReference>
<dbReference type="InterPro" id="IPR001394">
    <property type="entry name" value="Peptidase_C19_UCH"/>
</dbReference>
<protein>
    <submittedName>
        <fullName evidence="5">Ubiquitin carboxyl-terminal hydrolase 40-like</fullName>
    </submittedName>
</protein>
<dbReference type="InterPro" id="IPR050164">
    <property type="entry name" value="Peptidase_C19"/>
</dbReference>
<dbReference type="RefSeq" id="XP_029329809.1">
    <property type="nucleotide sequence ID" value="XM_029473949.1"/>
</dbReference>
<dbReference type="KEGG" id="mcal:110289206"/>
<dbReference type="GO" id="GO:0005829">
    <property type="term" value="C:cytosol"/>
    <property type="evidence" value="ECO:0007669"/>
    <property type="project" value="TreeGrafter"/>
</dbReference>
<accession>A0A6P7QT45</accession>
<reference evidence="5" key="1">
    <citation type="submission" date="2025-08" db="UniProtKB">
        <authorList>
            <consortium name="RefSeq"/>
        </authorList>
    </citation>
    <scope>IDENTIFICATION</scope>
</reference>
<feature type="domain" description="Peptidase C19 ubiquitin carboxyl-terminal hydrolase" evidence="3">
    <location>
        <begin position="42"/>
        <end position="127"/>
    </location>
</feature>
<dbReference type="PANTHER" id="PTHR24006">
    <property type="entry name" value="UBIQUITIN CARBOXYL-TERMINAL HYDROLASE"/>
    <property type="match status" value="1"/>
</dbReference>
<evidence type="ECO:0000259" key="3">
    <source>
        <dbReference type="Pfam" id="PF00443"/>
    </source>
</evidence>